<evidence type="ECO:0000259" key="1">
    <source>
        <dbReference type="SMART" id="SM00225"/>
    </source>
</evidence>
<reference evidence="2" key="1">
    <citation type="journal article" date="2019" name="bioRxiv">
        <title>The Genome of the Zebra Mussel, Dreissena polymorpha: A Resource for Invasive Species Research.</title>
        <authorList>
            <person name="McCartney M.A."/>
            <person name="Auch B."/>
            <person name="Kono T."/>
            <person name="Mallez S."/>
            <person name="Zhang Y."/>
            <person name="Obille A."/>
            <person name="Becker A."/>
            <person name="Abrahante J.E."/>
            <person name="Garbe J."/>
            <person name="Badalamenti J.P."/>
            <person name="Herman A."/>
            <person name="Mangelson H."/>
            <person name="Liachko I."/>
            <person name="Sullivan S."/>
            <person name="Sone E.D."/>
            <person name="Koren S."/>
            <person name="Silverstein K.A.T."/>
            <person name="Beckman K.B."/>
            <person name="Gohl D.M."/>
        </authorList>
    </citation>
    <scope>NUCLEOTIDE SEQUENCE</scope>
    <source>
        <strain evidence="2">Duluth1</strain>
        <tissue evidence="2">Whole animal</tissue>
    </source>
</reference>
<dbReference type="EMBL" id="JAIWYP010000014">
    <property type="protein sequence ID" value="KAH3713480.1"/>
    <property type="molecule type" value="Genomic_DNA"/>
</dbReference>
<dbReference type="InterPro" id="IPR000210">
    <property type="entry name" value="BTB/POZ_dom"/>
</dbReference>
<dbReference type="AlphaFoldDB" id="A0A9D4BYQ8"/>
<dbReference type="Pfam" id="PF02214">
    <property type="entry name" value="BTB_2"/>
    <property type="match status" value="1"/>
</dbReference>
<reference evidence="2" key="2">
    <citation type="submission" date="2020-11" db="EMBL/GenBank/DDBJ databases">
        <authorList>
            <person name="McCartney M.A."/>
            <person name="Auch B."/>
            <person name="Kono T."/>
            <person name="Mallez S."/>
            <person name="Becker A."/>
            <person name="Gohl D.M."/>
            <person name="Silverstein K.A.T."/>
            <person name="Koren S."/>
            <person name="Bechman K.B."/>
            <person name="Herman A."/>
            <person name="Abrahante J.E."/>
            <person name="Garbe J."/>
        </authorList>
    </citation>
    <scope>NUCLEOTIDE SEQUENCE</scope>
    <source>
        <strain evidence="2">Duluth1</strain>
        <tissue evidence="2">Whole animal</tissue>
    </source>
</reference>
<gene>
    <name evidence="2" type="ORF">DPMN_073273</name>
</gene>
<dbReference type="SUPFAM" id="SSF54695">
    <property type="entry name" value="POZ domain"/>
    <property type="match status" value="1"/>
</dbReference>
<organism evidence="2 3">
    <name type="scientific">Dreissena polymorpha</name>
    <name type="common">Zebra mussel</name>
    <name type="synonym">Mytilus polymorpha</name>
    <dbReference type="NCBI Taxonomy" id="45954"/>
    <lineage>
        <taxon>Eukaryota</taxon>
        <taxon>Metazoa</taxon>
        <taxon>Spiralia</taxon>
        <taxon>Lophotrochozoa</taxon>
        <taxon>Mollusca</taxon>
        <taxon>Bivalvia</taxon>
        <taxon>Autobranchia</taxon>
        <taxon>Heteroconchia</taxon>
        <taxon>Euheterodonta</taxon>
        <taxon>Imparidentia</taxon>
        <taxon>Neoheterodontei</taxon>
        <taxon>Myida</taxon>
        <taxon>Dreissenoidea</taxon>
        <taxon>Dreissenidae</taxon>
        <taxon>Dreissena</taxon>
    </lineage>
</organism>
<name>A0A9D4BYQ8_DREPO</name>
<protein>
    <recommendedName>
        <fullName evidence="1">BTB domain-containing protein</fullName>
    </recommendedName>
</protein>
<dbReference type="Proteomes" id="UP000828390">
    <property type="component" value="Unassembled WGS sequence"/>
</dbReference>
<evidence type="ECO:0000313" key="3">
    <source>
        <dbReference type="Proteomes" id="UP000828390"/>
    </source>
</evidence>
<proteinExistence type="predicted"/>
<sequence>MQEGEVIKFPPIIELNVGGRFFTTTHLTLTKCPDNMLAAMFSGKYSVVLDKDGRYFIDADGDCFVHILNYLRYGDIPKAAISEYVYREAAYFGLHGLMQELEKHPQILAKIQRHNLRSQYPGYSDCMDSIIKSAGCPATKETLDVNVLLFKNENEPGHDEFNINHMCLCKLRNLDKTVAYDAKLGPWKHDSSEKDVLNCIVYDLESLGFTITSRYLGTCIYQHETIECKKAFYAITFHWWK</sequence>
<feature type="domain" description="BTB" evidence="1">
    <location>
        <begin position="11"/>
        <end position="109"/>
    </location>
</feature>
<dbReference type="PANTHER" id="PTHR14499:SF145">
    <property type="entry name" value="POTASSIUM CHANNEL REGULATORY PROTEIN-LIKE"/>
    <property type="match status" value="1"/>
</dbReference>
<dbReference type="PANTHER" id="PTHR14499">
    <property type="entry name" value="POTASSIUM CHANNEL TETRAMERIZATION DOMAIN-CONTAINING"/>
    <property type="match status" value="1"/>
</dbReference>
<dbReference type="InterPro" id="IPR003131">
    <property type="entry name" value="T1-type_BTB"/>
</dbReference>
<dbReference type="SMART" id="SM00225">
    <property type="entry name" value="BTB"/>
    <property type="match status" value="1"/>
</dbReference>
<dbReference type="Gene3D" id="3.30.710.10">
    <property type="entry name" value="Potassium Channel Kv1.1, Chain A"/>
    <property type="match status" value="1"/>
</dbReference>
<comment type="caution">
    <text evidence="2">The sequence shown here is derived from an EMBL/GenBank/DDBJ whole genome shotgun (WGS) entry which is preliminary data.</text>
</comment>
<dbReference type="InterPro" id="IPR057890">
    <property type="entry name" value="KCTD7/14_C"/>
</dbReference>
<dbReference type="InterPro" id="IPR011333">
    <property type="entry name" value="SKP1/BTB/POZ_sf"/>
</dbReference>
<keyword evidence="3" id="KW-1185">Reference proteome</keyword>
<accession>A0A9D4BYQ8</accession>
<evidence type="ECO:0000313" key="2">
    <source>
        <dbReference type="EMBL" id="KAH3713480.1"/>
    </source>
</evidence>
<dbReference type="GO" id="GO:0051260">
    <property type="term" value="P:protein homooligomerization"/>
    <property type="evidence" value="ECO:0007669"/>
    <property type="project" value="InterPro"/>
</dbReference>
<dbReference type="Pfam" id="PF25611">
    <property type="entry name" value="KCTD_C"/>
    <property type="match status" value="1"/>
</dbReference>